<reference evidence="2" key="1">
    <citation type="submission" date="2022-10" db="EMBL/GenBank/DDBJ databases">
        <title>Complete genome of Ep21-8.</title>
        <authorList>
            <person name="Kang Y.-R."/>
            <person name="Kim D.-H."/>
        </authorList>
    </citation>
    <scope>NUCLEOTIDE SEQUENCE</scope>
    <source>
        <strain evidence="2">Ep21-8</strain>
    </source>
</reference>
<evidence type="ECO:0000256" key="1">
    <source>
        <dbReference type="SAM" id="MobiDB-lite"/>
    </source>
</evidence>
<dbReference type="RefSeq" id="WP_071818528.1">
    <property type="nucleotide sequence ID" value="NC_013508.1"/>
</dbReference>
<dbReference type="EMBL" id="CP118390">
    <property type="protein sequence ID" value="WDU90139.1"/>
    <property type="molecule type" value="Genomic_DNA"/>
</dbReference>
<accession>A0AAQ3H2T4</accession>
<name>A0AAQ3H2T4_EDWPI</name>
<dbReference type="GeneID" id="72529260"/>
<protein>
    <submittedName>
        <fullName evidence="2">Uncharacterized protein</fullName>
    </submittedName>
</protein>
<dbReference type="AlphaFoldDB" id="A0AAQ3H2T4"/>
<dbReference type="Proteomes" id="UP001223683">
    <property type="component" value="Chromosome"/>
</dbReference>
<proteinExistence type="predicted"/>
<evidence type="ECO:0000313" key="2">
    <source>
        <dbReference type="EMBL" id="WDU90139.1"/>
    </source>
</evidence>
<sequence>MSHALKKAARLSIQPRDKSQLAHPRAAIDEKCLHADQVKNAFDFAFTRYASAMQDLSKV</sequence>
<organism evidence="2 3">
    <name type="scientific">Edwardsiella piscicida</name>
    <dbReference type="NCBI Taxonomy" id="1263550"/>
    <lineage>
        <taxon>Bacteria</taxon>
        <taxon>Pseudomonadati</taxon>
        <taxon>Pseudomonadota</taxon>
        <taxon>Gammaproteobacteria</taxon>
        <taxon>Enterobacterales</taxon>
        <taxon>Hafniaceae</taxon>
        <taxon>Edwardsiella</taxon>
    </lineage>
</organism>
<gene>
    <name evidence="2" type="ORF">PWJ79_11830</name>
</gene>
<evidence type="ECO:0000313" key="3">
    <source>
        <dbReference type="Proteomes" id="UP001223683"/>
    </source>
</evidence>
<feature type="region of interest" description="Disordered" evidence="1">
    <location>
        <begin position="1"/>
        <end position="23"/>
    </location>
</feature>